<dbReference type="RefSeq" id="XP_024579242.1">
    <property type="nucleotide sequence ID" value="XM_024728800.1"/>
</dbReference>
<dbReference type="OMA" id="FISRMEA"/>
<feature type="compositionally biased region" description="Acidic residues" evidence="1">
    <location>
        <begin position="1"/>
        <end position="14"/>
    </location>
</feature>
<evidence type="ECO:0000313" key="2">
    <source>
        <dbReference type="EMBL" id="CEG42873.1"/>
    </source>
</evidence>
<accession>A0A0P1ANY9</accession>
<dbReference type="Proteomes" id="UP000054928">
    <property type="component" value="Unassembled WGS sequence"/>
</dbReference>
<evidence type="ECO:0000313" key="3">
    <source>
        <dbReference type="Proteomes" id="UP000054928"/>
    </source>
</evidence>
<dbReference type="EMBL" id="CCYD01000645">
    <property type="protein sequence ID" value="CEG42873.1"/>
    <property type="molecule type" value="Genomic_DNA"/>
</dbReference>
<organism evidence="2 3">
    <name type="scientific">Plasmopara halstedii</name>
    <name type="common">Downy mildew of sunflower</name>
    <dbReference type="NCBI Taxonomy" id="4781"/>
    <lineage>
        <taxon>Eukaryota</taxon>
        <taxon>Sar</taxon>
        <taxon>Stramenopiles</taxon>
        <taxon>Oomycota</taxon>
        <taxon>Peronosporomycetes</taxon>
        <taxon>Peronosporales</taxon>
        <taxon>Peronosporaceae</taxon>
        <taxon>Plasmopara</taxon>
    </lineage>
</organism>
<name>A0A0P1ANY9_PLAHL</name>
<sequence>MSETEDAVEGEDDNYTNSYLIDDDADESYDAELAEMLATVESIQLVDDHLQTTATSTPATSSKSIGNQLNTQSNQCTRLAHELTEAECRNSQILVKSPAATVPLVSASRSQDGIKTITRRALSTRSSGSSNLGAVKTAAIYEEKLLQAAMTTKTIEKLRKKVLATSPATIRSRVKFLSVPRNKSSARKFATDDEEMHCRFQSRRNDALHARTSTRDDYDDAGDRGQSFISRMEAAEKNRQKKLDLYRGENDYNARLDKKACPKCGVSQSYSEYKDKKKKCQLCGAEYRFLNAWGDIKHSFITRMDDAARSQIKKKEEIVAQVTAEATHRVSMKKTPTQLQYEKKIASKQKMQTFLDRNYTPNGDSKTKRAQIKLEAKLNAARSAK</sequence>
<reference evidence="3" key="1">
    <citation type="submission" date="2014-09" db="EMBL/GenBank/DDBJ databases">
        <authorList>
            <person name="Sharma Rahul"/>
            <person name="Thines Marco"/>
        </authorList>
    </citation>
    <scope>NUCLEOTIDE SEQUENCE [LARGE SCALE GENOMIC DNA]</scope>
</reference>
<dbReference type="OrthoDB" id="79589at2759"/>
<protein>
    <submittedName>
        <fullName evidence="2">Uncharacterized protein</fullName>
    </submittedName>
</protein>
<keyword evidence="3" id="KW-1185">Reference proteome</keyword>
<dbReference type="AlphaFoldDB" id="A0A0P1ANY9"/>
<proteinExistence type="predicted"/>
<evidence type="ECO:0000256" key="1">
    <source>
        <dbReference type="SAM" id="MobiDB-lite"/>
    </source>
</evidence>
<dbReference type="GeneID" id="36408165"/>
<feature type="region of interest" description="Disordered" evidence="1">
    <location>
        <begin position="1"/>
        <end position="23"/>
    </location>
</feature>